<dbReference type="PANTHER" id="PTHR21301:SF10">
    <property type="entry name" value="REVERSE TRANSCRIPTASE DOMAIN-CONTAINING PROTEIN"/>
    <property type="match status" value="1"/>
</dbReference>
<dbReference type="EMBL" id="GEEE01018339">
    <property type="protein sequence ID" value="JAP44886.1"/>
    <property type="molecule type" value="Transcribed_RNA"/>
</dbReference>
<dbReference type="PANTHER" id="PTHR21301">
    <property type="entry name" value="REVERSE TRANSCRIPTASE"/>
    <property type="match status" value="1"/>
</dbReference>
<gene>
    <name evidence="1" type="ORF">TR168208</name>
</gene>
<sequence length="145" mass="16290">MSEKFYKPALNSKVKGTADQPTKLPGEYRRKNATIENEWHQMISTDVALAQFYGLTKIHKANVPLQPIVALQGNPIYNLAKWMYSKLKKLQGNLTVSVRSAAKFLVEHQGRTIQSDKFMVSFGVTSLSTSIPPNSAHEVLCKRLE</sequence>
<name>A0A0X3PCF2_SCHSO</name>
<protein>
    <submittedName>
        <fullName evidence="1">Uncharacterized protein</fullName>
    </submittedName>
</protein>
<organism evidence="1">
    <name type="scientific">Schistocephalus solidus</name>
    <name type="common">Tapeworm</name>
    <dbReference type="NCBI Taxonomy" id="70667"/>
    <lineage>
        <taxon>Eukaryota</taxon>
        <taxon>Metazoa</taxon>
        <taxon>Spiralia</taxon>
        <taxon>Lophotrochozoa</taxon>
        <taxon>Platyhelminthes</taxon>
        <taxon>Cestoda</taxon>
        <taxon>Eucestoda</taxon>
        <taxon>Diphyllobothriidea</taxon>
        <taxon>Diphyllobothriidae</taxon>
        <taxon>Schistocephalus</taxon>
    </lineage>
</organism>
<proteinExistence type="predicted"/>
<accession>A0A0X3PCF2</accession>
<reference evidence="1" key="1">
    <citation type="submission" date="2016-01" db="EMBL/GenBank/DDBJ databases">
        <title>Reference transcriptome for the parasite Schistocephalus solidus: insights into the molecular evolution of parasitism.</title>
        <authorList>
            <person name="Hebert F.O."/>
            <person name="Grambauer S."/>
            <person name="Barber I."/>
            <person name="Landry C.R."/>
            <person name="Aubin-Horth N."/>
        </authorList>
    </citation>
    <scope>NUCLEOTIDE SEQUENCE</scope>
</reference>
<dbReference type="EMBL" id="GEEE01008471">
    <property type="protein sequence ID" value="JAP54754.1"/>
    <property type="molecule type" value="Transcribed_RNA"/>
</dbReference>
<evidence type="ECO:0000313" key="1">
    <source>
        <dbReference type="EMBL" id="JAP44886.1"/>
    </source>
</evidence>
<dbReference type="AlphaFoldDB" id="A0A0X3PCF2"/>